<dbReference type="InterPro" id="IPR003018">
    <property type="entry name" value="GAF"/>
</dbReference>
<feature type="domain" description="GGDEF" evidence="1">
    <location>
        <begin position="139"/>
        <end position="203"/>
    </location>
</feature>
<evidence type="ECO:0000313" key="2">
    <source>
        <dbReference type="EMBL" id="PXX49225.1"/>
    </source>
</evidence>
<dbReference type="Pfam" id="PF00990">
    <property type="entry name" value="GGDEF"/>
    <property type="match status" value="1"/>
</dbReference>
<reference evidence="2 3" key="1">
    <citation type="submission" date="2018-05" db="EMBL/GenBank/DDBJ databases">
        <title>Genomic Encyclopedia of Type Strains, Phase IV (KMG-IV): sequencing the most valuable type-strain genomes for metagenomic binning, comparative biology and taxonomic classification.</title>
        <authorList>
            <person name="Goeker M."/>
        </authorList>
    </citation>
    <scope>NUCLEOTIDE SEQUENCE [LARGE SCALE GENOMIC DNA]</scope>
    <source>
        <strain evidence="2 3">DSM 24995</strain>
    </source>
</reference>
<dbReference type="InterPro" id="IPR043128">
    <property type="entry name" value="Rev_trsase/Diguanyl_cyclase"/>
</dbReference>
<dbReference type="CDD" id="cd01949">
    <property type="entry name" value="GGDEF"/>
    <property type="match status" value="1"/>
</dbReference>
<organism evidence="2 3">
    <name type="scientific">Hungatella effluvii</name>
    <dbReference type="NCBI Taxonomy" id="1096246"/>
    <lineage>
        <taxon>Bacteria</taxon>
        <taxon>Bacillati</taxon>
        <taxon>Bacillota</taxon>
        <taxon>Clostridia</taxon>
        <taxon>Lachnospirales</taxon>
        <taxon>Lachnospiraceae</taxon>
        <taxon>Hungatella</taxon>
    </lineage>
</organism>
<dbReference type="InterPro" id="IPR029787">
    <property type="entry name" value="Nucleotide_cyclase"/>
</dbReference>
<dbReference type="AlphaFoldDB" id="A0A2V3XXC6"/>
<evidence type="ECO:0000313" key="3">
    <source>
        <dbReference type="Proteomes" id="UP000248057"/>
    </source>
</evidence>
<accession>A0A2V3XXC6</accession>
<dbReference type="Proteomes" id="UP000248057">
    <property type="component" value="Unassembled WGS sequence"/>
</dbReference>
<name>A0A2V3XXC6_9FIRM</name>
<dbReference type="InterPro" id="IPR029016">
    <property type="entry name" value="GAF-like_dom_sf"/>
</dbReference>
<dbReference type="Pfam" id="PF01590">
    <property type="entry name" value="GAF"/>
    <property type="match status" value="1"/>
</dbReference>
<comment type="caution">
    <text evidence="2">The sequence shown here is derived from an EMBL/GenBank/DDBJ whole genome shotgun (WGS) entry which is preliminary data.</text>
</comment>
<dbReference type="Gene3D" id="3.30.450.40">
    <property type="match status" value="1"/>
</dbReference>
<dbReference type="PROSITE" id="PS50887">
    <property type="entry name" value="GGDEF"/>
    <property type="match status" value="1"/>
</dbReference>
<protein>
    <submittedName>
        <fullName evidence="2">Diguanylate cyclase (GGDEF)-like protein</fullName>
    </submittedName>
</protein>
<dbReference type="InterPro" id="IPR000160">
    <property type="entry name" value="GGDEF_dom"/>
</dbReference>
<dbReference type="SUPFAM" id="SSF55073">
    <property type="entry name" value="Nucleotide cyclase"/>
    <property type="match status" value="1"/>
</dbReference>
<gene>
    <name evidence="2" type="ORF">DFR60_11414</name>
</gene>
<dbReference type="Gene3D" id="3.30.70.270">
    <property type="match status" value="1"/>
</dbReference>
<dbReference type="PANTHER" id="PTHR45138">
    <property type="entry name" value="REGULATORY COMPONENTS OF SENSORY TRANSDUCTION SYSTEM"/>
    <property type="match status" value="1"/>
</dbReference>
<dbReference type="GO" id="GO:0052621">
    <property type="term" value="F:diguanylate cyclase activity"/>
    <property type="evidence" value="ECO:0007669"/>
    <property type="project" value="TreeGrafter"/>
</dbReference>
<dbReference type="SUPFAM" id="SSF55781">
    <property type="entry name" value="GAF domain-like"/>
    <property type="match status" value="1"/>
</dbReference>
<dbReference type="EMBL" id="QJKD01000014">
    <property type="protein sequence ID" value="PXX49225.1"/>
    <property type="molecule type" value="Genomic_DNA"/>
</dbReference>
<evidence type="ECO:0000259" key="1">
    <source>
        <dbReference type="PROSITE" id="PS50887"/>
    </source>
</evidence>
<dbReference type="NCBIfam" id="TIGR00254">
    <property type="entry name" value="GGDEF"/>
    <property type="match status" value="1"/>
</dbReference>
<sequence>MPEIDNLQNIPIGDDQVWLDELQTHKKLVINDVEELKDTFPTGYDLLIHQGIRNIVWVPLIKNGEVYGSLGLDNQDLEMAEVAVPFLQTIQYFLSLSMQRNENENEKMLFELSQIDRLTSFYNRNRFIQDVSELKESRGSVGVVYLDINGLKEINDSFGHDAGDKLIKGCAGVMKNSTASKRLYRIGGDEFVIIYTDITEEFF</sequence>
<dbReference type="PANTHER" id="PTHR45138:SF9">
    <property type="entry name" value="DIGUANYLATE CYCLASE DGCM-RELATED"/>
    <property type="match status" value="1"/>
</dbReference>
<dbReference type="InterPro" id="IPR050469">
    <property type="entry name" value="Diguanylate_Cyclase"/>
</dbReference>
<dbReference type="SMART" id="SM00267">
    <property type="entry name" value="GGDEF"/>
    <property type="match status" value="1"/>
</dbReference>
<keyword evidence="3" id="KW-1185">Reference proteome</keyword>
<proteinExistence type="predicted"/>